<evidence type="ECO:0000313" key="4">
    <source>
        <dbReference type="Proteomes" id="UP000075321"/>
    </source>
</evidence>
<comment type="caution">
    <text evidence="3">The sequence shown here is derived from an EMBL/GenBank/DDBJ whole genome shotgun (WGS) entry which is preliminary data.</text>
</comment>
<dbReference type="Gene3D" id="1.20.1260.10">
    <property type="match status" value="1"/>
</dbReference>
<evidence type="ECO:0000313" key="3">
    <source>
        <dbReference type="EMBL" id="KYH26990.1"/>
    </source>
</evidence>
<protein>
    <submittedName>
        <fullName evidence="3">Manganese containing catalase</fullName>
    </submittedName>
</protein>
<dbReference type="Proteomes" id="UP000075321">
    <property type="component" value="Unassembled WGS sequence"/>
</dbReference>
<dbReference type="AlphaFoldDB" id="A0A151AHG4"/>
<feature type="region of interest" description="Disordered" evidence="2">
    <location>
        <begin position="245"/>
        <end position="296"/>
    </location>
</feature>
<keyword evidence="4" id="KW-1185">Reference proteome</keyword>
<organism evidence="3 4">
    <name type="scientific">Halalkalicoccus paucihalophilus</name>
    <dbReference type="NCBI Taxonomy" id="1008153"/>
    <lineage>
        <taxon>Archaea</taxon>
        <taxon>Methanobacteriati</taxon>
        <taxon>Methanobacteriota</taxon>
        <taxon>Stenosarchaea group</taxon>
        <taxon>Halobacteria</taxon>
        <taxon>Halobacteriales</taxon>
        <taxon>Halococcaceae</taxon>
        <taxon>Halalkalicoccus</taxon>
    </lineage>
</organism>
<dbReference type="InterPro" id="IPR012347">
    <property type="entry name" value="Ferritin-like"/>
</dbReference>
<dbReference type="EMBL" id="LTAZ01000003">
    <property type="protein sequence ID" value="KYH26990.1"/>
    <property type="molecule type" value="Genomic_DNA"/>
</dbReference>
<evidence type="ECO:0000256" key="1">
    <source>
        <dbReference type="ARBA" id="ARBA00007644"/>
    </source>
</evidence>
<dbReference type="InterPro" id="IPR009078">
    <property type="entry name" value="Ferritin-like_SF"/>
</dbReference>
<reference evidence="3 4" key="1">
    <citation type="submission" date="2016-02" db="EMBL/GenBank/DDBJ databases">
        <title>Genome sequence of Halalkalicoccus paucihalophilus DSM 24557.</title>
        <authorList>
            <person name="Poehlein A."/>
            <person name="Daniel R."/>
        </authorList>
    </citation>
    <scope>NUCLEOTIDE SEQUENCE [LARGE SCALE GENOMIC DNA]</scope>
    <source>
        <strain evidence="3 4">DSM 24557</strain>
    </source>
</reference>
<dbReference type="Pfam" id="PF05067">
    <property type="entry name" value="Mn_catalase"/>
    <property type="match status" value="1"/>
</dbReference>
<dbReference type="InterPro" id="IPR007760">
    <property type="entry name" value="Mn_catalase"/>
</dbReference>
<name>A0A151AHG4_9EURY</name>
<dbReference type="InterPro" id="IPR039377">
    <property type="entry name" value="Mn_catalase_dom"/>
</dbReference>
<dbReference type="CDD" id="cd01051">
    <property type="entry name" value="Mn_catalase"/>
    <property type="match status" value="1"/>
</dbReference>
<accession>A0A151AHG4</accession>
<proteinExistence type="inferred from homology"/>
<evidence type="ECO:0000256" key="2">
    <source>
        <dbReference type="SAM" id="MobiDB-lite"/>
    </source>
</evidence>
<sequence>MIPTPTQAAPLTNGPSYRQVMFYHDNELQYPVEVEEPDPAFARMLQQAIGGVEGEIRVFMQYLFQGMNQPPENEKMRMLLYETAMEELGHVEMLATAVAKNLEGAPVGMREEFAQDGAVNAAMQGYLPRQFLSAGFGAMPEDSQGNPFSTDHVYASGNPAGDLYANVTAEATGRTLATRLYEMTDDPGMKDMLSYLIARDTMHQNQWLAALQDLGDPEDAFDHLPVPDSFPQEEENREFNYEFFSTTREPTDDPEMPWTTGESVDGKGEFSFARQPGGGKPDLPSPDPRAYNEPTE</sequence>
<comment type="similarity">
    <text evidence="1">Belongs to the manganese catalase family.</text>
</comment>
<dbReference type="SUPFAM" id="SSF47240">
    <property type="entry name" value="Ferritin-like"/>
    <property type="match status" value="1"/>
</dbReference>
<dbReference type="PATRIC" id="fig|1008153.3.peg.882"/>
<gene>
    <name evidence="3" type="ORF">HAPAU_08780</name>
</gene>